<evidence type="ECO:0000256" key="7">
    <source>
        <dbReference type="ARBA" id="ARBA00022989"/>
    </source>
</evidence>
<dbReference type="InterPro" id="IPR030659">
    <property type="entry name" value="SecY_CS"/>
</dbReference>
<dbReference type="SUPFAM" id="SSF103491">
    <property type="entry name" value="Preprotein translocase SecY subunit"/>
    <property type="match status" value="1"/>
</dbReference>
<comment type="caution">
    <text evidence="10">Lacks conserved residue(s) required for the propagation of feature annotation.</text>
</comment>
<dbReference type="Proteomes" id="UP000183080">
    <property type="component" value="Unassembled WGS sequence"/>
</dbReference>
<evidence type="ECO:0000256" key="9">
    <source>
        <dbReference type="ARBA" id="ARBA00023136"/>
    </source>
</evidence>
<dbReference type="NCBIfam" id="TIGR00967">
    <property type="entry name" value="3a0501s007"/>
    <property type="match status" value="1"/>
</dbReference>
<evidence type="ECO:0000256" key="8">
    <source>
        <dbReference type="ARBA" id="ARBA00023010"/>
    </source>
</evidence>
<organism evidence="13 14">
    <name type="scientific">Marine Group III euryarchaeote CG-Epi1</name>
    <dbReference type="NCBI Taxonomy" id="1888995"/>
    <lineage>
        <taxon>Archaea</taxon>
        <taxon>Methanobacteriati</taxon>
        <taxon>Thermoplasmatota</taxon>
        <taxon>Thermoplasmata</taxon>
        <taxon>Candidatus Thermoprofundales</taxon>
    </lineage>
</organism>
<keyword evidence="5 10" id="KW-0812">Transmembrane</keyword>
<comment type="function">
    <text evidence="10">The central subunit of the protein translocation channel SecYEG. Consists of two halves formed by TMs 1-5 and 6-10. These two domains form a lateral gate at the front which open onto the bilayer between TMs 2 and 7, and are clamped together by SecE at the back. The channel is closed by both a pore ring composed of hydrophobic SecY resides and a short helix (helix 2A) on the extracellular side of the membrane which forms a plug. The plug probably moves laterally to allow the channel to open. The ring and the pore may move independently.</text>
</comment>
<evidence type="ECO:0000256" key="11">
    <source>
        <dbReference type="RuleBase" id="RU004349"/>
    </source>
</evidence>
<dbReference type="InterPro" id="IPR019561">
    <property type="entry name" value="Translocon_Sec61/SecY_plug_dom"/>
</dbReference>
<feature type="transmembrane region" description="Helical" evidence="10">
    <location>
        <begin position="12"/>
        <end position="30"/>
    </location>
</feature>
<dbReference type="NCBIfam" id="NF006341">
    <property type="entry name" value="PRK08568.1-5"/>
    <property type="match status" value="1"/>
</dbReference>
<evidence type="ECO:0000313" key="14">
    <source>
        <dbReference type="Proteomes" id="UP000183080"/>
    </source>
</evidence>
<evidence type="ECO:0000256" key="6">
    <source>
        <dbReference type="ARBA" id="ARBA00022927"/>
    </source>
</evidence>
<evidence type="ECO:0000256" key="1">
    <source>
        <dbReference type="ARBA" id="ARBA00004127"/>
    </source>
</evidence>
<feature type="transmembrane region" description="Helical" evidence="10">
    <location>
        <begin position="235"/>
        <end position="254"/>
    </location>
</feature>
<keyword evidence="9 10" id="KW-0472">Membrane</keyword>
<name>A0A1J5T9L0_9ARCH</name>
<dbReference type="GO" id="GO:0012505">
    <property type="term" value="C:endomembrane system"/>
    <property type="evidence" value="ECO:0007669"/>
    <property type="project" value="UniProtKB-SubCell"/>
</dbReference>
<feature type="transmembrane region" description="Helical" evidence="10">
    <location>
        <begin position="133"/>
        <end position="155"/>
    </location>
</feature>
<dbReference type="GO" id="GO:0006605">
    <property type="term" value="P:protein targeting"/>
    <property type="evidence" value="ECO:0007669"/>
    <property type="project" value="UniProtKB-UniRule"/>
</dbReference>
<feature type="transmembrane region" description="Helical" evidence="10">
    <location>
        <begin position="93"/>
        <end position="113"/>
    </location>
</feature>
<evidence type="ECO:0000313" key="13">
    <source>
        <dbReference type="EMBL" id="OIR17513.1"/>
    </source>
</evidence>
<dbReference type="InterPro" id="IPR023201">
    <property type="entry name" value="SecY_dom_sf"/>
</dbReference>
<comment type="caution">
    <text evidence="13">The sequence shown here is derived from an EMBL/GenBank/DDBJ whole genome shotgun (WGS) entry which is preliminary data.</text>
</comment>
<dbReference type="PROSITE" id="PS00756">
    <property type="entry name" value="SECY_2"/>
    <property type="match status" value="1"/>
</dbReference>
<feature type="transmembrane region" description="Helical" evidence="10">
    <location>
        <begin position="36"/>
        <end position="56"/>
    </location>
</feature>
<feature type="transmembrane region" description="Helical" evidence="10">
    <location>
        <begin position="528"/>
        <end position="547"/>
    </location>
</feature>
<evidence type="ECO:0000256" key="2">
    <source>
        <dbReference type="ARBA" id="ARBA00005751"/>
    </source>
</evidence>
<comment type="subunit">
    <text evidence="10">Component of the Sec protein translocase complex. Heterotrimer consisting of alpha (SecY), beta (SecG) and gamma (SecE) subunits. The heterotrimers can form oligomers, although 1 heterotrimer is thought to be able to translocate proteins. Interacts with the ribosome. May interact with SecDF, and other proteins may be involved.</text>
</comment>
<dbReference type="Gene3D" id="1.10.3370.10">
    <property type="entry name" value="SecY subunit domain"/>
    <property type="match status" value="1"/>
</dbReference>
<evidence type="ECO:0000256" key="3">
    <source>
        <dbReference type="ARBA" id="ARBA00022448"/>
    </source>
</evidence>
<dbReference type="PANTHER" id="PTHR10906">
    <property type="entry name" value="SECY/SEC61-ALPHA FAMILY MEMBER"/>
    <property type="match status" value="1"/>
</dbReference>
<keyword evidence="3 10" id="KW-0813">Transport</keyword>
<feature type="domain" description="Translocon Sec61/SecY plug" evidence="12">
    <location>
        <begin position="99"/>
        <end position="132"/>
    </location>
</feature>
<feature type="transmembrane region" description="Helical" evidence="10">
    <location>
        <begin position="345"/>
        <end position="373"/>
    </location>
</feature>
<comment type="subcellular location">
    <subcellularLocation>
        <location evidence="10">Cell membrane</location>
        <topology evidence="10">Multi-pass membrane protein</topology>
    </subcellularLocation>
    <subcellularLocation>
        <location evidence="1">Endomembrane system</location>
        <topology evidence="1">Multi-pass membrane protein</topology>
    </subcellularLocation>
</comment>
<keyword evidence="8 10" id="KW-0811">Translocation</keyword>
<feature type="transmembrane region" description="Helical" evidence="10">
    <location>
        <begin position="503"/>
        <end position="522"/>
    </location>
</feature>
<evidence type="ECO:0000256" key="10">
    <source>
        <dbReference type="HAMAP-Rule" id="MF_01465"/>
    </source>
</evidence>
<dbReference type="Pfam" id="PF10559">
    <property type="entry name" value="Plug_translocon"/>
    <property type="match status" value="1"/>
</dbReference>
<reference evidence="13 14" key="1">
    <citation type="submission" date="2016-08" db="EMBL/GenBank/DDBJ databases">
        <title>New Insights into Marine Group III Euryarchaeota, from dark to light.</title>
        <authorList>
            <person name="Haro-Moreno J.M."/>
            <person name="Rodriguez-Valera F."/>
            <person name="Lopez-Garcia P."/>
            <person name="Moreira D."/>
            <person name="Martin-Cuadrado A.B."/>
        </authorList>
    </citation>
    <scope>NUCLEOTIDE SEQUENCE [LARGE SCALE GENOMIC DNA]</scope>
    <source>
        <strain evidence="13">CG-Epi1</strain>
    </source>
</reference>
<dbReference type="AlphaFoldDB" id="A0A1J5T9L0"/>
<protein>
    <recommendedName>
        <fullName evidence="10">Protein translocase subunit SecY</fullName>
    </recommendedName>
    <alternativeName>
        <fullName evidence="10">Protein transport protein SEC61 subunit alpha homolog</fullName>
    </alternativeName>
</protein>
<feature type="transmembrane region" description="Helical" evidence="10">
    <location>
        <begin position="442"/>
        <end position="465"/>
    </location>
</feature>
<dbReference type="GO" id="GO:0005886">
    <property type="term" value="C:plasma membrane"/>
    <property type="evidence" value="ECO:0007669"/>
    <property type="project" value="UniProtKB-SubCell"/>
</dbReference>
<evidence type="ECO:0000259" key="12">
    <source>
        <dbReference type="Pfam" id="PF10559"/>
    </source>
</evidence>
<evidence type="ECO:0000256" key="4">
    <source>
        <dbReference type="ARBA" id="ARBA00022475"/>
    </source>
</evidence>
<gene>
    <name evidence="10" type="primary">secY</name>
    <name evidence="13" type="ORF">BD935_02365</name>
</gene>
<dbReference type="HAMAP" id="MF_01465">
    <property type="entry name" value="SecY"/>
    <property type="match status" value="1"/>
</dbReference>
<feature type="transmembrane region" description="Helical" evidence="10">
    <location>
        <begin position="306"/>
        <end position="324"/>
    </location>
</feature>
<proteinExistence type="inferred from homology"/>
<keyword evidence="7 10" id="KW-1133">Transmembrane helix</keyword>
<sequence length="569" mass="62137">MAEEEIPRNPAQAIMPCLSMIFLYLLWYNWKSPESVSATLMGVGTIGITWLVYMGASYSGEGSKLHGLKPIIGRMPTVQKPEGHVHFRTKMTWTLAILIVYFAMTNVALYGLGGETIDLFSQYRAILAGASGSLMHLGIGPIVTGSIIMQLFTGAKIINLNLQDPRDKEIYQGTQKVLVIVMIIVESVPQVFGFLEPSSALVAEVGLSWARMTIITQLAIGSYLVFLMDESVSKWGIGSGISLFIAAGVSQAIFTGTLNWEPAPGSGTETPSGTLPMILWYLKNSSTSDLSGGGYEAILLAPPNPLVALIGTFIVFLIVVYVESSRIELPLAHGKVRGARGRYPIRLIYASNIPVILMAALLANVNMFALLFWSHPSMSKWPILGHNWRLGAFDTTDGSNPVPTMGLAYYVNRLAGLQDWFLPLVSPDKYGAYMGDHEPWQLVAHIVIYMSIMVFGSIVFAKFWIETTNMGPEAVAKQIQGSGMQIPGFRRDPRIVEKVLERYIPTVTVFSGAVVGFLAAGADMIGTVGQSSGTGVLLTVGIMIRMYEQIGKEQMMEMHPVLRSFFGED</sequence>
<comment type="similarity">
    <text evidence="2 10 11">Belongs to the SecY/SEC61-alpha family.</text>
</comment>
<dbReference type="GO" id="GO:0065002">
    <property type="term" value="P:intracellular protein transmembrane transport"/>
    <property type="evidence" value="ECO:0007669"/>
    <property type="project" value="UniProtKB-UniRule"/>
</dbReference>
<dbReference type="EMBL" id="MIZA01000022">
    <property type="protein sequence ID" value="OIR17513.1"/>
    <property type="molecule type" value="Genomic_DNA"/>
</dbReference>
<keyword evidence="4 10" id="KW-1003">Cell membrane</keyword>
<evidence type="ECO:0000256" key="5">
    <source>
        <dbReference type="ARBA" id="ARBA00022692"/>
    </source>
</evidence>
<feature type="transmembrane region" description="Helical" evidence="10">
    <location>
        <begin position="207"/>
        <end position="228"/>
    </location>
</feature>
<keyword evidence="6 10" id="KW-0653">Protein transport</keyword>
<accession>A0A1J5T9L0</accession>
<dbReference type="STRING" id="1888995.BD935_02365"/>
<dbReference type="InterPro" id="IPR026593">
    <property type="entry name" value="SecY"/>
</dbReference>
<dbReference type="Pfam" id="PF00344">
    <property type="entry name" value="SecY"/>
    <property type="match status" value="1"/>
</dbReference>
<dbReference type="InterPro" id="IPR002208">
    <property type="entry name" value="SecY/SEC61-alpha"/>
</dbReference>